<reference evidence="2" key="1">
    <citation type="submission" date="2022-05" db="EMBL/GenBank/DDBJ databases">
        <title>Sphingomonas sp. strain RP10 Genome sequencing and assembly.</title>
        <authorList>
            <person name="Kim I."/>
        </authorList>
    </citation>
    <scope>NUCLEOTIDE SEQUENCE</scope>
    <source>
        <strain evidence="2">RP10</strain>
    </source>
</reference>
<accession>A0A9X2KR04</accession>
<evidence type="ECO:0000256" key="1">
    <source>
        <dbReference type="SAM" id="MobiDB-lite"/>
    </source>
</evidence>
<evidence type="ECO:0000313" key="3">
    <source>
        <dbReference type="Proteomes" id="UP001139486"/>
    </source>
</evidence>
<evidence type="ECO:0000313" key="2">
    <source>
        <dbReference type="EMBL" id="MCP3736269.1"/>
    </source>
</evidence>
<proteinExistence type="predicted"/>
<dbReference type="AlphaFoldDB" id="A0A9X2KR04"/>
<gene>
    <name evidence="2" type="ORF">M9979_15480</name>
</gene>
<comment type="caution">
    <text evidence="2">The sequence shown here is derived from an EMBL/GenBank/DDBJ whole genome shotgun (WGS) entry which is preliminary data.</text>
</comment>
<protein>
    <submittedName>
        <fullName evidence="2">Uncharacterized protein</fullName>
    </submittedName>
</protein>
<name>A0A9X2KR04_9SPHN</name>
<dbReference type="EMBL" id="JAMLDY010000023">
    <property type="protein sequence ID" value="MCP3736269.1"/>
    <property type="molecule type" value="Genomic_DNA"/>
</dbReference>
<keyword evidence="3" id="KW-1185">Reference proteome</keyword>
<sequence>MLVLSLGFGSVAHAAEGPGVEVSKVTSIGHADGDGDQVPADSQKGYPHHHGGCHGHDIGVPMAPDPVGSVTGLRVALSVWDKGPMPRAPSDPALRPPQA</sequence>
<dbReference type="RefSeq" id="WP_254290261.1">
    <property type="nucleotide sequence ID" value="NZ_JAMLDY010000023.1"/>
</dbReference>
<feature type="region of interest" description="Disordered" evidence="1">
    <location>
        <begin position="25"/>
        <end position="60"/>
    </location>
</feature>
<organism evidence="2 3">
    <name type="scientific">Sphingomonas liriopis</name>
    <dbReference type="NCBI Taxonomy" id="2949094"/>
    <lineage>
        <taxon>Bacteria</taxon>
        <taxon>Pseudomonadati</taxon>
        <taxon>Pseudomonadota</taxon>
        <taxon>Alphaproteobacteria</taxon>
        <taxon>Sphingomonadales</taxon>
        <taxon>Sphingomonadaceae</taxon>
        <taxon>Sphingomonas</taxon>
    </lineage>
</organism>
<dbReference type="Proteomes" id="UP001139486">
    <property type="component" value="Unassembled WGS sequence"/>
</dbReference>